<dbReference type="InterPro" id="IPR003673">
    <property type="entry name" value="CoA-Trfase_fam_III"/>
</dbReference>
<sequence length="483" mass="50838">MSALPNSTSSDASEAARSALEQLWSEANLPDAALARIALRGAGPGIASNFAVGDAAQASLAASALAAAEIRQLRGHARQEVLVDRAHALAECAGWFSLDGVTPQIWDKISGLYPCGDAVGAPGWVRIHANFVHHRDGALRLLGLEPGSRTERDAVKAALRHWPAEAFETAAAEAGLVVAALRSFDEWDRHPQSTAIGPRPVSIERIDGPADADPVAWPALAATGRPLTGLRVLDLTRILAGPVGCRTLAAHGADVLMVNSPNLPNIDAIAELSRGKRSAHVDLEQHDGRETLRRLVRDAHVFVQGYRPGSLAARGFDPRTLARLRPGIVVASLSAYGSSGPWAGRRGFDSLVQTATGFNHAEADAAGAATPQAMPVQILDFASGFLLAFGAQAALMRQQREGGSWHVQVSLAGTARWLRGLGRVAGGLDVPRATSVPAQFLVSEPSGFGRLAGVRHAGELAETPPLWRLPSMPPGTHQPVWAN</sequence>
<comment type="caution">
    <text evidence="1">The sequence shown here is derived from an EMBL/GenBank/DDBJ whole genome shotgun (WGS) entry which is preliminary data.</text>
</comment>
<dbReference type="InterPro" id="IPR023606">
    <property type="entry name" value="CoA-Trfase_III_dom_1_sf"/>
</dbReference>
<keyword evidence="1" id="KW-0808">Transferase</keyword>
<reference evidence="1" key="1">
    <citation type="submission" date="2021-11" db="EMBL/GenBank/DDBJ databases">
        <title>BS-T2-15 a new species belonging to the Comamonadaceae family isolated from the soil of a French oak forest.</title>
        <authorList>
            <person name="Mieszkin S."/>
            <person name="Alain K."/>
        </authorList>
    </citation>
    <scope>NUCLEOTIDE SEQUENCE</scope>
    <source>
        <strain evidence="1">BS-T2-15</strain>
    </source>
</reference>
<dbReference type="SUPFAM" id="SSF89796">
    <property type="entry name" value="CoA-transferase family III (CaiB/BaiF)"/>
    <property type="match status" value="2"/>
</dbReference>
<evidence type="ECO:0000313" key="1">
    <source>
        <dbReference type="EMBL" id="MCK9687501.1"/>
    </source>
</evidence>
<accession>A0A9X1YRP7</accession>
<dbReference type="InterPro" id="IPR050509">
    <property type="entry name" value="CoA-transferase_III"/>
</dbReference>
<dbReference type="AlphaFoldDB" id="A0A9X1YRP7"/>
<dbReference type="PANTHER" id="PTHR48228">
    <property type="entry name" value="SUCCINYL-COA--D-CITRAMALATE COA-TRANSFERASE"/>
    <property type="match status" value="1"/>
</dbReference>
<dbReference type="Gene3D" id="3.40.50.10540">
    <property type="entry name" value="Crotonobetainyl-coa:carnitine coa-transferase, domain 1"/>
    <property type="match status" value="1"/>
</dbReference>
<dbReference type="GO" id="GO:0016740">
    <property type="term" value="F:transferase activity"/>
    <property type="evidence" value="ECO:0007669"/>
    <property type="project" value="UniProtKB-KW"/>
</dbReference>
<evidence type="ECO:0000313" key="2">
    <source>
        <dbReference type="Proteomes" id="UP001139353"/>
    </source>
</evidence>
<dbReference type="Proteomes" id="UP001139353">
    <property type="component" value="Unassembled WGS sequence"/>
</dbReference>
<dbReference type="PANTHER" id="PTHR48228:SF4">
    <property type="entry name" value="BLR3030 PROTEIN"/>
    <property type="match status" value="1"/>
</dbReference>
<dbReference type="RefSeq" id="WP_275683536.1">
    <property type="nucleotide sequence ID" value="NZ_JAJLJH010000004.1"/>
</dbReference>
<name>A0A9X1YRP7_9BURK</name>
<keyword evidence="2" id="KW-1185">Reference proteome</keyword>
<protein>
    <submittedName>
        <fullName evidence="1">CoA transferase</fullName>
    </submittedName>
</protein>
<organism evidence="1 2">
    <name type="scientific">Scleromatobacter humisilvae</name>
    <dbReference type="NCBI Taxonomy" id="2897159"/>
    <lineage>
        <taxon>Bacteria</taxon>
        <taxon>Pseudomonadati</taxon>
        <taxon>Pseudomonadota</taxon>
        <taxon>Betaproteobacteria</taxon>
        <taxon>Burkholderiales</taxon>
        <taxon>Sphaerotilaceae</taxon>
        <taxon>Scleromatobacter</taxon>
    </lineage>
</organism>
<proteinExistence type="predicted"/>
<dbReference type="EMBL" id="JAJLJH010000004">
    <property type="protein sequence ID" value="MCK9687501.1"/>
    <property type="molecule type" value="Genomic_DNA"/>
</dbReference>
<gene>
    <name evidence="1" type="ORF">LPC04_17495</name>
</gene>
<dbReference type="Pfam" id="PF02515">
    <property type="entry name" value="CoA_transf_3"/>
    <property type="match status" value="1"/>
</dbReference>